<proteinExistence type="predicted"/>
<reference evidence="4" key="1">
    <citation type="journal article" date="2010" name="Nat. Biotechnol.">
        <title>Draft genome sequence of the oilseed species Ricinus communis.</title>
        <authorList>
            <person name="Chan A.P."/>
            <person name="Crabtree J."/>
            <person name="Zhao Q."/>
            <person name="Lorenzi H."/>
            <person name="Orvis J."/>
            <person name="Puiu D."/>
            <person name="Melake-Berhan A."/>
            <person name="Jones K.M."/>
            <person name="Redman J."/>
            <person name="Chen G."/>
            <person name="Cahoon E.B."/>
            <person name="Gedil M."/>
            <person name="Stanke M."/>
            <person name="Haas B.J."/>
            <person name="Wortman J.R."/>
            <person name="Fraser-Liggett C.M."/>
            <person name="Ravel J."/>
            <person name="Rabinowicz P.D."/>
        </authorList>
    </citation>
    <scope>NUCLEOTIDE SEQUENCE [LARGE SCALE GENOMIC DNA]</scope>
    <source>
        <strain evidence="4">cv. Hale</strain>
    </source>
</reference>
<dbReference type="InterPro" id="IPR025558">
    <property type="entry name" value="DUF4283"/>
</dbReference>
<accession>B9S3S3</accession>
<dbReference type="InParanoid" id="B9S3S3"/>
<dbReference type="EMBL" id="EQ973862">
    <property type="protein sequence ID" value="EEF41738.1"/>
    <property type="molecule type" value="Genomic_DNA"/>
</dbReference>
<evidence type="ECO:0000259" key="2">
    <source>
        <dbReference type="Pfam" id="PF14111"/>
    </source>
</evidence>
<dbReference type="Proteomes" id="UP000008311">
    <property type="component" value="Unassembled WGS sequence"/>
</dbReference>
<protein>
    <recommendedName>
        <fullName evidence="2">DUF4283 domain-containing protein</fullName>
    </recommendedName>
</protein>
<organism evidence="3 4">
    <name type="scientific">Ricinus communis</name>
    <name type="common">Castor bean</name>
    <dbReference type="NCBI Taxonomy" id="3988"/>
    <lineage>
        <taxon>Eukaryota</taxon>
        <taxon>Viridiplantae</taxon>
        <taxon>Streptophyta</taxon>
        <taxon>Embryophyta</taxon>
        <taxon>Tracheophyta</taxon>
        <taxon>Spermatophyta</taxon>
        <taxon>Magnoliopsida</taxon>
        <taxon>eudicotyledons</taxon>
        <taxon>Gunneridae</taxon>
        <taxon>Pentapetalae</taxon>
        <taxon>rosids</taxon>
        <taxon>fabids</taxon>
        <taxon>Malpighiales</taxon>
        <taxon>Euphorbiaceae</taxon>
        <taxon>Acalyphoideae</taxon>
        <taxon>Acalypheae</taxon>
        <taxon>Ricinus</taxon>
    </lineage>
</organism>
<evidence type="ECO:0000313" key="3">
    <source>
        <dbReference type="EMBL" id="EEF41738.1"/>
    </source>
</evidence>
<feature type="region of interest" description="Disordered" evidence="1">
    <location>
        <begin position="174"/>
        <end position="201"/>
    </location>
</feature>
<gene>
    <name evidence="3" type="ORF">RCOM_0828390</name>
</gene>
<dbReference type="Pfam" id="PF14111">
    <property type="entry name" value="DUF4283"/>
    <property type="match status" value="1"/>
</dbReference>
<evidence type="ECO:0000313" key="4">
    <source>
        <dbReference type="Proteomes" id="UP000008311"/>
    </source>
</evidence>
<keyword evidence="4" id="KW-1185">Reference proteome</keyword>
<name>B9S3S3_RICCO</name>
<dbReference type="AlphaFoldDB" id="B9S3S3"/>
<feature type="domain" description="DUF4283" evidence="2">
    <location>
        <begin position="6"/>
        <end position="50"/>
    </location>
</feature>
<sequence>MASLKRPGRGVCVNELGNQIYLFQSFHKIDISRVLDKGPWHFDRHLLVMRHVERGCSKFYASPTGQIEKPYGEFMLVEKGRRGRTHGGRCFQNDPLSRTVANDGTAMHVDAAIENSAMVIFFDGGNELRKVGVISRTNLIQGDPLTPIVMDIDKGEGIGVIIIDPKQRRKEILGDIEDKEYRSDSSPMDENIVGPKNELEA</sequence>
<evidence type="ECO:0000256" key="1">
    <source>
        <dbReference type="SAM" id="MobiDB-lite"/>
    </source>
</evidence>